<dbReference type="HOGENOM" id="CLU_1256381_0_0_1"/>
<feature type="compositionally biased region" description="Low complexity" evidence="1">
    <location>
        <begin position="145"/>
        <end position="160"/>
    </location>
</feature>
<organism evidence="2 3">
    <name type="scientific">Oidiodendron maius (strain Zn)</name>
    <dbReference type="NCBI Taxonomy" id="913774"/>
    <lineage>
        <taxon>Eukaryota</taxon>
        <taxon>Fungi</taxon>
        <taxon>Dikarya</taxon>
        <taxon>Ascomycota</taxon>
        <taxon>Pezizomycotina</taxon>
        <taxon>Leotiomycetes</taxon>
        <taxon>Leotiomycetes incertae sedis</taxon>
        <taxon>Myxotrichaceae</taxon>
        <taxon>Oidiodendron</taxon>
    </lineage>
</organism>
<dbReference type="OrthoDB" id="3545928at2759"/>
<name>A0A0C3D9Y1_OIDMZ</name>
<feature type="region of interest" description="Disordered" evidence="1">
    <location>
        <begin position="72"/>
        <end position="92"/>
    </location>
</feature>
<evidence type="ECO:0000313" key="3">
    <source>
        <dbReference type="Proteomes" id="UP000054321"/>
    </source>
</evidence>
<protein>
    <submittedName>
        <fullName evidence="2">Uncharacterized protein</fullName>
    </submittedName>
</protein>
<feature type="compositionally biased region" description="Polar residues" evidence="1">
    <location>
        <begin position="122"/>
        <end position="139"/>
    </location>
</feature>
<sequence>MDIPLDDVGRRSRSPSCKLASPRWSIARVRTLELHAEQLKERLERISPPRWKSREELYALAIAEPYDKAGVRMSPITPTPPSVLSPSPRPSLYQPSLFSRMASISRHTTQSPSPPTTRSMSLDDNTSLSSFESTASITKLATVRSPRQTTPFSQSTTPSSEHWRSCGEDGCVNVYQKPLRRRANLKSRSEGIAQRQSNYRIAKPSSHPMVTRSRRREGIR</sequence>
<evidence type="ECO:0000313" key="2">
    <source>
        <dbReference type="EMBL" id="KIN08124.1"/>
    </source>
</evidence>
<accession>A0A0C3D9Y1</accession>
<feature type="compositionally biased region" description="Pro residues" evidence="1">
    <location>
        <begin position="77"/>
        <end position="89"/>
    </location>
</feature>
<proteinExistence type="predicted"/>
<reference evidence="2 3" key="1">
    <citation type="submission" date="2014-04" db="EMBL/GenBank/DDBJ databases">
        <authorList>
            <consortium name="DOE Joint Genome Institute"/>
            <person name="Kuo A."/>
            <person name="Martino E."/>
            <person name="Perotto S."/>
            <person name="Kohler A."/>
            <person name="Nagy L.G."/>
            <person name="Floudas D."/>
            <person name="Copeland A."/>
            <person name="Barry K.W."/>
            <person name="Cichocki N."/>
            <person name="Veneault-Fourrey C."/>
            <person name="LaButti K."/>
            <person name="Lindquist E.A."/>
            <person name="Lipzen A."/>
            <person name="Lundell T."/>
            <person name="Morin E."/>
            <person name="Murat C."/>
            <person name="Sun H."/>
            <person name="Tunlid A."/>
            <person name="Henrissat B."/>
            <person name="Grigoriev I.V."/>
            <person name="Hibbett D.S."/>
            <person name="Martin F."/>
            <person name="Nordberg H.P."/>
            <person name="Cantor M.N."/>
            <person name="Hua S.X."/>
        </authorList>
    </citation>
    <scope>NUCLEOTIDE SEQUENCE [LARGE SCALE GENOMIC DNA]</scope>
    <source>
        <strain evidence="2 3">Zn</strain>
    </source>
</reference>
<reference evidence="3" key="2">
    <citation type="submission" date="2015-01" db="EMBL/GenBank/DDBJ databases">
        <title>Evolutionary Origins and Diversification of the Mycorrhizal Mutualists.</title>
        <authorList>
            <consortium name="DOE Joint Genome Institute"/>
            <consortium name="Mycorrhizal Genomics Consortium"/>
            <person name="Kohler A."/>
            <person name="Kuo A."/>
            <person name="Nagy L.G."/>
            <person name="Floudas D."/>
            <person name="Copeland A."/>
            <person name="Barry K.W."/>
            <person name="Cichocki N."/>
            <person name="Veneault-Fourrey C."/>
            <person name="LaButti K."/>
            <person name="Lindquist E.A."/>
            <person name="Lipzen A."/>
            <person name="Lundell T."/>
            <person name="Morin E."/>
            <person name="Murat C."/>
            <person name="Riley R."/>
            <person name="Ohm R."/>
            <person name="Sun H."/>
            <person name="Tunlid A."/>
            <person name="Henrissat B."/>
            <person name="Grigoriev I.V."/>
            <person name="Hibbett D.S."/>
            <person name="Martin F."/>
        </authorList>
    </citation>
    <scope>NUCLEOTIDE SEQUENCE [LARGE SCALE GENOMIC DNA]</scope>
    <source>
        <strain evidence="3">Zn</strain>
    </source>
</reference>
<dbReference type="InParanoid" id="A0A0C3D9Y1"/>
<gene>
    <name evidence="2" type="ORF">OIDMADRAFT_47997</name>
</gene>
<feature type="compositionally biased region" description="Low complexity" evidence="1">
    <location>
        <begin position="108"/>
        <end position="120"/>
    </location>
</feature>
<evidence type="ECO:0000256" key="1">
    <source>
        <dbReference type="SAM" id="MobiDB-lite"/>
    </source>
</evidence>
<dbReference type="AlphaFoldDB" id="A0A0C3D9Y1"/>
<feature type="region of interest" description="Disordered" evidence="1">
    <location>
        <begin position="104"/>
        <end position="220"/>
    </location>
</feature>
<dbReference type="Proteomes" id="UP000054321">
    <property type="component" value="Unassembled WGS sequence"/>
</dbReference>
<keyword evidence="3" id="KW-1185">Reference proteome</keyword>
<dbReference type="EMBL" id="KN832870">
    <property type="protein sequence ID" value="KIN08124.1"/>
    <property type="molecule type" value="Genomic_DNA"/>
</dbReference>